<dbReference type="SUPFAM" id="SSF54862">
    <property type="entry name" value="4Fe-4S ferredoxins"/>
    <property type="match status" value="1"/>
</dbReference>
<accession>A0A644WXC2</accession>
<reference evidence="2" key="1">
    <citation type="submission" date="2019-08" db="EMBL/GenBank/DDBJ databases">
        <authorList>
            <person name="Kucharzyk K."/>
            <person name="Murdoch R.W."/>
            <person name="Higgins S."/>
            <person name="Loffler F."/>
        </authorList>
    </citation>
    <scope>NUCLEOTIDE SEQUENCE</scope>
</reference>
<evidence type="ECO:0000259" key="1">
    <source>
        <dbReference type="PROSITE" id="PS51379"/>
    </source>
</evidence>
<dbReference type="PROSITE" id="PS51379">
    <property type="entry name" value="4FE4S_FER_2"/>
    <property type="match status" value="2"/>
</dbReference>
<feature type="domain" description="4Fe-4S ferredoxin-type" evidence="1">
    <location>
        <begin position="2"/>
        <end position="31"/>
    </location>
</feature>
<dbReference type="EMBL" id="VSSQ01001440">
    <property type="protein sequence ID" value="MPM08347.1"/>
    <property type="molecule type" value="Genomic_DNA"/>
</dbReference>
<dbReference type="InterPro" id="IPR017900">
    <property type="entry name" value="4Fe4S_Fe_S_CS"/>
</dbReference>
<proteinExistence type="predicted"/>
<protein>
    <recommendedName>
        <fullName evidence="1">4Fe-4S ferredoxin-type domain-containing protein</fullName>
    </recommendedName>
</protein>
<comment type="caution">
    <text evidence="2">The sequence shown here is derived from an EMBL/GenBank/DDBJ whole genome shotgun (WGS) entry which is preliminary data.</text>
</comment>
<name>A0A644WXC2_9ZZZZ</name>
<dbReference type="Gene3D" id="3.30.70.20">
    <property type="match status" value="1"/>
</dbReference>
<sequence length="69" mass="7711">MAKVIFKEERCKGFGHCINICPKKIISFKEIFNSKGYHPAGIEEDLMTQCIACASCGKICPDCVITIER</sequence>
<dbReference type="Pfam" id="PF13237">
    <property type="entry name" value="Fer4_10"/>
    <property type="match status" value="1"/>
</dbReference>
<evidence type="ECO:0000313" key="2">
    <source>
        <dbReference type="EMBL" id="MPM08347.1"/>
    </source>
</evidence>
<gene>
    <name evidence="2" type="ORF">SDC9_54659</name>
</gene>
<dbReference type="AlphaFoldDB" id="A0A644WXC2"/>
<organism evidence="2">
    <name type="scientific">bioreactor metagenome</name>
    <dbReference type="NCBI Taxonomy" id="1076179"/>
    <lineage>
        <taxon>unclassified sequences</taxon>
        <taxon>metagenomes</taxon>
        <taxon>ecological metagenomes</taxon>
    </lineage>
</organism>
<dbReference type="InterPro" id="IPR017896">
    <property type="entry name" value="4Fe4S_Fe-S-bd"/>
</dbReference>
<dbReference type="PROSITE" id="PS00198">
    <property type="entry name" value="4FE4S_FER_1"/>
    <property type="match status" value="1"/>
</dbReference>
<feature type="domain" description="4Fe-4S ferredoxin-type" evidence="1">
    <location>
        <begin position="40"/>
        <end position="69"/>
    </location>
</feature>